<accession>J5KPE8</accession>
<dbReference type="Proteomes" id="UP000010116">
    <property type="component" value="Unassembled WGS sequence"/>
</dbReference>
<sequence>MKRYTYVYFIFIFNSLLSANIVIENAVIWDGESKEEYIGNIFIKDNKIENISNRKFQAERVIDADGLIVTPGLIAPLTEIGIVEIGALSVTRDDNDDFYHIGFSIHDAYNPKSTLIPWNRSNGLIGSITVPSQGNLPIGGMGSFYVLDGLLEISSIEDNVMLGKIGGSNNSSRAMQISLIEDLLSLANDSKKIDLDSIDEVNEFIEDSILASKLDLMPRDISALNKLVNKKITLILNVHRASDILKVIEIKEQYDIDVVISGGQESWMVANKLATASIPVIIDPMNNIPNSFDQLGARSDTAALLEKAGVKVMFTVPRDHNYHLIRQGAGNAVANGMSYDAAINGLSGVVSDVFNIKGRGKLKKGFYADLVIWDGDPLEPASMPTHVIINGEISDLTSRSSRLMERYTSGEDKPNTYR</sequence>
<dbReference type="AlphaFoldDB" id="J5KPE8"/>
<protein>
    <submittedName>
        <fullName evidence="2">Amidohydrolase protein</fullName>
    </submittedName>
</protein>
<keyword evidence="1" id="KW-1133">Transmembrane helix</keyword>
<evidence type="ECO:0000313" key="2">
    <source>
        <dbReference type="EMBL" id="EJP73601.1"/>
    </source>
</evidence>
<reference evidence="2 3" key="1">
    <citation type="journal article" date="2012" name="ISME J.">
        <title>Genomic insights to SAR86, an abundant and uncultivated marine bacterial lineage.</title>
        <authorList>
            <person name="Dupont C.L."/>
            <person name="Rusch D.B."/>
            <person name="Yooseph S."/>
            <person name="Lombardo M.J."/>
            <person name="Richter R.A."/>
            <person name="Valas R."/>
            <person name="Novotny M."/>
            <person name="Yee-Greenbaum J."/>
            <person name="Selengut J.D."/>
            <person name="Haft D.H."/>
            <person name="Halpern A.L."/>
            <person name="Lasken R.S."/>
            <person name="Nealson K."/>
            <person name="Friedman R."/>
            <person name="Venter J.C."/>
        </authorList>
    </citation>
    <scope>NUCLEOTIDE SEQUENCE [LARGE SCALE GENOMIC DNA]</scope>
</reference>
<keyword evidence="2" id="KW-0378">Hydrolase</keyword>
<evidence type="ECO:0000256" key="1">
    <source>
        <dbReference type="SAM" id="Phobius"/>
    </source>
</evidence>
<dbReference type="GO" id="GO:0016810">
    <property type="term" value="F:hydrolase activity, acting on carbon-nitrogen (but not peptide) bonds"/>
    <property type="evidence" value="ECO:0007669"/>
    <property type="project" value="InterPro"/>
</dbReference>
<dbReference type="SUPFAM" id="SSF51338">
    <property type="entry name" value="Composite domain of metallo-dependent hydrolases"/>
    <property type="match status" value="1"/>
</dbReference>
<dbReference type="PANTHER" id="PTHR43135">
    <property type="entry name" value="ALPHA-D-RIBOSE 1-METHYLPHOSPHONATE 5-TRIPHOSPHATE DIPHOSPHATASE"/>
    <property type="match status" value="1"/>
</dbReference>
<dbReference type="EMBL" id="JH611165">
    <property type="protein sequence ID" value="EJP73601.1"/>
    <property type="molecule type" value="Genomic_DNA"/>
</dbReference>
<keyword evidence="1" id="KW-0812">Transmembrane</keyword>
<dbReference type="Gene3D" id="2.30.40.10">
    <property type="entry name" value="Urease, subunit C, domain 1"/>
    <property type="match status" value="1"/>
</dbReference>
<feature type="transmembrane region" description="Helical" evidence="1">
    <location>
        <begin position="6"/>
        <end position="28"/>
    </location>
</feature>
<dbReference type="HOGENOM" id="CLU_046987_0_0_6"/>
<name>J5KPE8_9GAMM</name>
<evidence type="ECO:0000313" key="3">
    <source>
        <dbReference type="Proteomes" id="UP000010116"/>
    </source>
</evidence>
<organism evidence="2 3">
    <name type="scientific">SAR86 cluster bacterium SAR86B</name>
    <dbReference type="NCBI Taxonomy" id="1123867"/>
    <lineage>
        <taxon>Bacteria</taxon>
        <taxon>Pseudomonadati</taxon>
        <taxon>Pseudomonadota</taxon>
        <taxon>Gammaproteobacteria</taxon>
        <taxon>SAR86 cluster</taxon>
    </lineage>
</organism>
<keyword evidence="1" id="KW-0472">Membrane</keyword>
<dbReference type="InterPro" id="IPR051781">
    <property type="entry name" value="Metallo-dep_Hydrolase"/>
</dbReference>
<gene>
    <name evidence="2" type="ORF">NT02SARS_0151</name>
</gene>
<dbReference type="PANTHER" id="PTHR43135:SF3">
    <property type="entry name" value="ALPHA-D-RIBOSE 1-METHYLPHOSPHONATE 5-TRIPHOSPHATE DIPHOSPHATASE"/>
    <property type="match status" value="1"/>
</dbReference>
<dbReference type="InterPro" id="IPR011059">
    <property type="entry name" value="Metal-dep_hydrolase_composite"/>
</dbReference>
<dbReference type="Gene3D" id="3.20.20.140">
    <property type="entry name" value="Metal-dependent hydrolases"/>
    <property type="match status" value="1"/>
</dbReference>
<proteinExistence type="predicted"/>